<proteinExistence type="inferred from homology"/>
<dbReference type="InterPro" id="IPR050840">
    <property type="entry name" value="Adaptor_Complx_Large_Subunit"/>
</dbReference>
<feature type="region of interest" description="Disordered" evidence="10">
    <location>
        <begin position="658"/>
        <end position="694"/>
    </location>
</feature>
<feature type="binding site" evidence="9">
    <location>
        <position position="49"/>
    </location>
    <ligand>
        <name>a 1,2-diacyl-sn-glycero-3-phospho-(1D-myo-inositol-3,4,5-trisphosphate)</name>
        <dbReference type="ChEBI" id="CHEBI:57836"/>
    </ligand>
</feature>
<evidence type="ECO:0000256" key="9">
    <source>
        <dbReference type="PIRSR" id="PIRSR037091-1"/>
    </source>
</evidence>
<evidence type="ECO:0000256" key="6">
    <source>
        <dbReference type="ARBA" id="ARBA00023176"/>
    </source>
</evidence>
<name>A0A1D6JKZ4_MAIZE</name>
<dbReference type="SMART" id="SM00809">
    <property type="entry name" value="Alpha_adaptinC2"/>
    <property type="match status" value="1"/>
</dbReference>
<dbReference type="Pfam" id="PF01602">
    <property type="entry name" value="Adaptin_N"/>
    <property type="match status" value="1"/>
</dbReference>
<evidence type="ECO:0000259" key="12">
    <source>
        <dbReference type="SMART" id="SM00809"/>
    </source>
</evidence>
<keyword evidence="5 8" id="KW-0472">Membrane</keyword>
<accession>A0A1D6JKZ4</accession>
<dbReference type="ExpressionAtlas" id="A0A1D6JKZ4">
    <property type="expression patterns" value="baseline and differential"/>
</dbReference>
<evidence type="ECO:0000256" key="10">
    <source>
        <dbReference type="SAM" id="MobiDB-lite"/>
    </source>
</evidence>
<feature type="transmembrane region" description="Helical" evidence="11">
    <location>
        <begin position="936"/>
        <end position="964"/>
    </location>
</feature>
<dbReference type="AlphaFoldDB" id="A0A1D6JKZ4"/>
<evidence type="ECO:0000256" key="4">
    <source>
        <dbReference type="ARBA" id="ARBA00022927"/>
    </source>
</evidence>
<dbReference type="InterPro" id="IPR009028">
    <property type="entry name" value="Coatomer/calthrin_app_sub_C"/>
</dbReference>
<comment type="similarity">
    <text evidence="8">Belongs to the adaptor complexes large subunit family.</text>
</comment>
<dbReference type="FunFam" id="1.25.10.10:FF:000020">
    <property type="entry name" value="AP-2 complex subunit alpha"/>
    <property type="match status" value="1"/>
</dbReference>
<dbReference type="PANTHER" id="PTHR22780">
    <property type="entry name" value="ADAPTIN, ALPHA/GAMMA/EPSILON"/>
    <property type="match status" value="1"/>
</dbReference>
<dbReference type="InterPro" id="IPR016024">
    <property type="entry name" value="ARM-type_fold"/>
</dbReference>
<feature type="compositionally biased region" description="Polar residues" evidence="10">
    <location>
        <begin position="658"/>
        <end position="667"/>
    </location>
</feature>
<organism evidence="13">
    <name type="scientific">Zea mays</name>
    <name type="common">Maize</name>
    <dbReference type="NCBI Taxonomy" id="4577"/>
    <lineage>
        <taxon>Eukaryota</taxon>
        <taxon>Viridiplantae</taxon>
        <taxon>Streptophyta</taxon>
        <taxon>Embryophyta</taxon>
        <taxon>Tracheophyta</taxon>
        <taxon>Spermatophyta</taxon>
        <taxon>Magnoliopsida</taxon>
        <taxon>Liliopsida</taxon>
        <taxon>Poales</taxon>
        <taxon>Poaceae</taxon>
        <taxon>PACMAD clade</taxon>
        <taxon>Panicoideae</taxon>
        <taxon>Andropogonodae</taxon>
        <taxon>Andropogoneae</taxon>
        <taxon>Tripsacinae</taxon>
        <taxon>Zea</taxon>
    </lineage>
</organism>
<evidence type="ECO:0000256" key="7">
    <source>
        <dbReference type="ARBA" id="ARBA00054328"/>
    </source>
</evidence>
<gene>
    <name evidence="13" type="ORF">ZEAMMB73_Zm00001d027333</name>
</gene>
<keyword evidence="3 8" id="KW-0254">Endocytosis</keyword>
<evidence type="ECO:0000256" key="8">
    <source>
        <dbReference type="PIRNR" id="PIRNR037091"/>
    </source>
</evidence>
<feature type="binding site" evidence="9">
    <location>
        <begin position="53"/>
        <end position="57"/>
    </location>
    <ligand>
        <name>a 1,2-diacyl-sn-glycero-3-phospho-(1D-myo-inositol-3,4,5-trisphosphate)</name>
        <dbReference type="ChEBI" id="CHEBI:57836"/>
    </ligand>
</feature>
<reference evidence="13" key="1">
    <citation type="submission" date="2015-12" db="EMBL/GenBank/DDBJ databases">
        <title>Update maize B73 reference genome by single molecule sequencing technologies.</title>
        <authorList>
            <consortium name="Maize Genome Sequencing Project"/>
            <person name="Ware D."/>
        </authorList>
    </citation>
    <scope>NUCLEOTIDE SEQUENCE [LARGE SCALE GENOMIC DNA]</scope>
    <source>
        <tissue evidence="13">Seedling</tissue>
    </source>
</reference>
<dbReference type="InterPro" id="IPR002553">
    <property type="entry name" value="Clathrin/coatomer_adapt-like_N"/>
</dbReference>
<evidence type="ECO:0000313" key="13">
    <source>
        <dbReference type="EMBL" id="ONL92836.1"/>
    </source>
</evidence>
<dbReference type="SUPFAM" id="SSF55711">
    <property type="entry name" value="Subdomain of clathrin and coatomer appendage domain"/>
    <property type="match status" value="1"/>
</dbReference>
<comment type="subcellular location">
    <subcellularLocation>
        <location evidence="1">Membrane</location>
        <location evidence="1">Coated pit</location>
        <topology evidence="1">Peripheral membrane protein</topology>
        <orientation evidence="1">Cytoplasmic side</orientation>
    </subcellularLocation>
</comment>
<sequence>MALSGMRGLSVFISDIRNCHNKEQERLRVDKELGNIRTRFKNEKGLSPYEKKKYVWKMLYIYMLGYDVDFGHMETVSLISAPKYPEKQVGYIVTSCLLNENNDFLRMVINTVRNDIIGRNETFQCLALTMVGNIGGKEFSESLAPDVQKLLISSSCRPVVRKKAALCLLRLYRKNPDVVNIDGWADRMAQLLDERDLGVLTSVTSLFVSLVSNNVEAYWNCLPKCVRILERLARNQDIPQEYTYYGIPSPWLQVKTMRALQYFPTIEDPNARRALFEVLQRILMGTDVVKNVNKNNASHAVLFEALALVMHLDAEKEMMSQCVALLGKFIAVREPNIRYLGLENMTRMLLVTDVQDIIKRHQAQIITSLKDPDISIRRRALDLLYGMCDVTNAKEIVEELLQYLDTAEFAMREELSLKAAILAEKFAPQLLWYVDVILQLIDKAGDFVSDDIWYRVVQFVTNNEDLQSYAATKAREYLDKPALHETMVKVSAYLLGEYGHLLARRPGCSPKELFAIINDKLPTVSASTVAILLSTYAKILMHTQPPDVGLQQQILTIFKKYESYIDVEIQQRAVEYFELSRKGPALADVLAEMPKFPERESALLKKAEDAEIDTAEQSAIKLRSQQQTSSALVVADHPPANGFAPPVNNLTLVKMPSQTVSDTQESGVSYEEAPKPPVEAPKENGTPVEVQNRDTNITEINNEIKAEPPSTSHSTSPGDLLLADLLGPLAIEGPPAVEQNPAQGLNANQSPAGDLALATLDDQSNSVQPIVNVEEKFHILCTKDSGVLYEDPYIQIGLKAEWRAHHGRLVLFLGNKNTSALTSVRALILPPSHLKMELSSVPDTIPPRAQVQVPLEVANLLASRDVAVLDFSYAFGTSLVDAKLRLPVVLNKFLQTITLTPEEFFSQWKALTVHSLKVQEVVKGVKPMPLSEMANLFMSLHLAVAPGLVCSLIFVSLFWVILFFKQLKFLLF</sequence>
<protein>
    <recommendedName>
        <fullName evidence="8">AP-2 complex subunit alpha</fullName>
    </recommendedName>
</protein>
<dbReference type="EMBL" id="CM007647">
    <property type="protein sequence ID" value="ONL92839.1"/>
    <property type="molecule type" value="Genomic_DNA"/>
</dbReference>
<dbReference type="Pfam" id="PF02883">
    <property type="entry name" value="Alpha_adaptinC2"/>
    <property type="match status" value="1"/>
</dbReference>
<dbReference type="SUPFAM" id="SSF48371">
    <property type="entry name" value="ARM repeat"/>
    <property type="match status" value="1"/>
</dbReference>
<evidence type="ECO:0000256" key="3">
    <source>
        <dbReference type="ARBA" id="ARBA00022583"/>
    </source>
</evidence>
<feature type="binding site" evidence="9">
    <location>
        <begin position="7"/>
        <end position="8"/>
    </location>
    <ligand>
        <name>a 1,2-diacyl-sn-glycero-3-phospho-(1D-myo-inositol-3,4,5-trisphosphate)</name>
        <dbReference type="ChEBI" id="CHEBI:57836"/>
    </ligand>
</feature>
<dbReference type="Gene3D" id="2.60.40.1230">
    <property type="match status" value="1"/>
</dbReference>
<comment type="function">
    <text evidence="7">Subunit of the adaptor protein complex 2 (AP-2). Adaptor protein complexes function in protein transport via transport vesicles in different membrane traffic pathways. Adaptor protein complexes are vesicle coat components and appear to be involved in cargo selection and vesicle formation. AP-2 is involved in clathrin-dependent endocytosis in which cargo proteins are incorporated into vesicles surrounded by clathrin (clathrin-coated vesicles, CCVs) which are destined for fusion with the early endosome. The complex binds polyphosphoinositides.</text>
</comment>
<dbReference type="InterPro" id="IPR013041">
    <property type="entry name" value="Clathrin_app_Ig-like_sf"/>
</dbReference>
<evidence type="ECO:0000256" key="5">
    <source>
        <dbReference type="ARBA" id="ARBA00023136"/>
    </source>
</evidence>
<keyword evidence="11" id="KW-0812">Transmembrane</keyword>
<comment type="subunit">
    <text evidence="8">Adaptor protein complex 2 (AP-2) is a heterotetramer composed of two large adaptins (alpha-type and beta-type subunits), a medium adaptin (mu-type subunit) and a small adaptin (sigma-type subunit).</text>
</comment>
<evidence type="ECO:0000256" key="1">
    <source>
        <dbReference type="ARBA" id="ARBA00004277"/>
    </source>
</evidence>
<feature type="domain" description="Clathrin adaptor alpha/beta/gamma-adaptin appendage Ig-like subdomain" evidence="12">
    <location>
        <begin position="778"/>
        <end position="887"/>
    </location>
</feature>
<dbReference type="GO" id="GO:0030122">
    <property type="term" value="C:AP-2 adaptor complex"/>
    <property type="evidence" value="ECO:0007669"/>
    <property type="project" value="InterPro"/>
</dbReference>
<dbReference type="EMBL" id="CM007647">
    <property type="protein sequence ID" value="ONL92836.1"/>
    <property type="molecule type" value="Genomic_DNA"/>
</dbReference>
<keyword evidence="4 8" id="KW-0653">Protein transport</keyword>
<evidence type="ECO:0000256" key="11">
    <source>
        <dbReference type="SAM" id="Phobius"/>
    </source>
</evidence>
<keyword evidence="11" id="KW-1133">Transmembrane helix</keyword>
<dbReference type="InterPro" id="IPR012295">
    <property type="entry name" value="TBP_dom_sf"/>
</dbReference>
<keyword evidence="6 8" id="KW-0168">Coated pit</keyword>
<dbReference type="PIRSF" id="PIRSF037091">
    <property type="entry name" value="AP2_complex_alpha"/>
    <property type="match status" value="1"/>
</dbReference>
<dbReference type="GO" id="GO:0006886">
    <property type="term" value="P:intracellular protein transport"/>
    <property type="evidence" value="ECO:0007669"/>
    <property type="project" value="UniProtKB-UniRule"/>
</dbReference>
<evidence type="ECO:0000256" key="2">
    <source>
        <dbReference type="ARBA" id="ARBA00022448"/>
    </source>
</evidence>
<dbReference type="SUPFAM" id="SSF49348">
    <property type="entry name" value="Clathrin adaptor appendage domain"/>
    <property type="match status" value="1"/>
</dbReference>
<dbReference type="Gene3D" id="3.30.310.10">
    <property type="entry name" value="TATA-Binding Protein"/>
    <property type="match status" value="1"/>
</dbReference>
<keyword evidence="2 8" id="KW-0813">Transport</keyword>
<dbReference type="GO" id="GO:0035615">
    <property type="term" value="F:clathrin adaptor activity"/>
    <property type="evidence" value="ECO:0007669"/>
    <property type="project" value="InterPro"/>
</dbReference>
<dbReference type="InterPro" id="IPR011989">
    <property type="entry name" value="ARM-like"/>
</dbReference>
<dbReference type="InterPro" id="IPR017104">
    <property type="entry name" value="AP2_complex_asu"/>
</dbReference>
<dbReference type="Gene3D" id="1.25.10.10">
    <property type="entry name" value="Leucine-rich Repeat Variant"/>
    <property type="match status" value="1"/>
</dbReference>
<dbReference type="GO" id="GO:0072583">
    <property type="term" value="P:clathrin-dependent endocytosis"/>
    <property type="evidence" value="ECO:0007669"/>
    <property type="project" value="InterPro"/>
</dbReference>
<dbReference type="InterPro" id="IPR008152">
    <property type="entry name" value="Clathrin_a/b/g-adaptin_app_Ig"/>
</dbReference>